<feature type="transmembrane region" description="Helical" evidence="12">
    <location>
        <begin position="357"/>
        <end position="377"/>
    </location>
</feature>
<feature type="transmembrane region" description="Helical" evidence="12">
    <location>
        <begin position="328"/>
        <end position="345"/>
    </location>
</feature>
<dbReference type="UniPathway" id="UPA00286"/>
<dbReference type="InterPro" id="IPR028362">
    <property type="entry name" value="AlgI"/>
</dbReference>
<dbReference type="PIRSF" id="PIRSF500217">
    <property type="entry name" value="AlgI"/>
    <property type="match status" value="1"/>
</dbReference>
<dbReference type="EMBL" id="CWJL01000017">
    <property type="protein sequence ID" value="CRY68044.1"/>
    <property type="molecule type" value="Genomic_DNA"/>
</dbReference>
<dbReference type="EC" id="2.3.1.-" evidence="11"/>
<feature type="transmembrane region" description="Helical" evidence="12">
    <location>
        <begin position="76"/>
        <end position="95"/>
    </location>
</feature>
<evidence type="ECO:0000256" key="4">
    <source>
        <dbReference type="ARBA" id="ARBA00022475"/>
    </source>
</evidence>
<evidence type="ECO:0000256" key="7">
    <source>
        <dbReference type="ARBA" id="ARBA00022841"/>
    </source>
</evidence>
<evidence type="ECO:0000256" key="3">
    <source>
        <dbReference type="ARBA" id="ARBA00010323"/>
    </source>
</evidence>
<dbReference type="GO" id="GO:0005886">
    <property type="term" value="C:plasma membrane"/>
    <property type="evidence" value="ECO:0007669"/>
    <property type="project" value="UniProtKB-SubCell"/>
</dbReference>
<evidence type="ECO:0000256" key="12">
    <source>
        <dbReference type="SAM" id="Phobius"/>
    </source>
</evidence>
<feature type="transmembrane region" description="Helical" evidence="12">
    <location>
        <begin position="437"/>
        <end position="455"/>
    </location>
</feature>
<protein>
    <recommendedName>
        <fullName evidence="11">Probable alginate O-acetylase</fullName>
        <ecNumber evidence="11">2.3.1.-</ecNumber>
    </recommendedName>
</protein>
<dbReference type="PIRSF" id="PIRSF016636">
    <property type="entry name" value="AlgI_DltB"/>
    <property type="match status" value="1"/>
</dbReference>
<keyword evidence="5 11" id="KW-0808">Transferase</keyword>
<dbReference type="InterPro" id="IPR004299">
    <property type="entry name" value="MBOAT_fam"/>
</dbReference>
<evidence type="ECO:0000256" key="5">
    <source>
        <dbReference type="ARBA" id="ARBA00022679"/>
    </source>
</evidence>
<keyword evidence="15" id="KW-1185">Reference proteome</keyword>
<reference evidence="14 15" key="3">
    <citation type="submission" date="2015-03" db="EMBL/GenBank/DDBJ databases">
        <authorList>
            <consortium name="Pathogen Informatics"/>
            <person name="Murphy D."/>
        </authorList>
    </citation>
    <scope>NUCLEOTIDE SEQUENCE [LARGE SCALE GENOMIC DNA]</scope>
    <source>
        <strain evidence="14">Type strain: CIP110230</strain>
        <strain evidence="15">type strain: CIP110230</strain>
    </source>
</reference>
<evidence type="ECO:0000256" key="10">
    <source>
        <dbReference type="ARBA" id="ARBA00023315"/>
    </source>
</evidence>
<evidence type="ECO:0000256" key="9">
    <source>
        <dbReference type="ARBA" id="ARBA00023136"/>
    </source>
</evidence>
<dbReference type="InterPro" id="IPR024194">
    <property type="entry name" value="Ac/AlaTfrase_AlgI/DltB"/>
</dbReference>
<evidence type="ECO:0000256" key="11">
    <source>
        <dbReference type="PIRNR" id="PIRNR016636"/>
    </source>
</evidence>
<comment type="subcellular location">
    <subcellularLocation>
        <location evidence="11">Cell inner membrane</location>
    </subcellularLocation>
    <subcellularLocation>
        <location evidence="1">Cell membrane</location>
        <topology evidence="1">Multi-pass membrane protein</topology>
    </subcellularLocation>
</comment>
<name>A0A0T9PMU4_9GAMM</name>
<dbReference type="AlphaFoldDB" id="A0A0T9PMU4"/>
<evidence type="ECO:0000313" key="15">
    <source>
        <dbReference type="Proteomes" id="UP000044625"/>
    </source>
</evidence>
<evidence type="ECO:0000256" key="2">
    <source>
        <dbReference type="ARBA" id="ARBA00005182"/>
    </source>
</evidence>
<dbReference type="Proteomes" id="UP000045840">
    <property type="component" value="Unassembled WGS sequence"/>
</dbReference>
<comment type="similarity">
    <text evidence="3 11">Belongs to the membrane-bound acyltransferase family.</text>
</comment>
<dbReference type="GO" id="GO:0042121">
    <property type="term" value="P:alginic acid biosynthetic process"/>
    <property type="evidence" value="ECO:0007669"/>
    <property type="project" value="UniProtKB-UniRule"/>
</dbReference>
<dbReference type="PANTHER" id="PTHR13285:SF23">
    <property type="entry name" value="TEICHOIC ACID D-ALANYLTRANSFERASE"/>
    <property type="match status" value="1"/>
</dbReference>
<evidence type="ECO:0000256" key="8">
    <source>
        <dbReference type="ARBA" id="ARBA00022989"/>
    </source>
</evidence>
<reference evidence="16" key="2">
    <citation type="submission" date="2015-03" db="EMBL/GenBank/DDBJ databases">
        <authorList>
            <consortium name="Pathogen Informatics"/>
        </authorList>
    </citation>
    <scope>NUCLEOTIDE SEQUENCE [LARGE SCALE GENOMIC DNA]</scope>
    <source>
        <strain evidence="16">A125KOH2</strain>
    </source>
</reference>
<evidence type="ECO:0000256" key="1">
    <source>
        <dbReference type="ARBA" id="ARBA00004651"/>
    </source>
</evidence>
<reference evidence="13" key="1">
    <citation type="submission" date="2015-03" db="EMBL/GenBank/DDBJ databases">
        <authorList>
            <person name="Murphy D."/>
        </authorList>
    </citation>
    <scope>NUCLEOTIDE SEQUENCE [LARGE SCALE GENOMIC DNA]</scope>
    <source>
        <strain evidence="13">A125KOH2</strain>
    </source>
</reference>
<keyword evidence="4 11" id="KW-1003">Cell membrane</keyword>
<feature type="transmembrane region" description="Helical" evidence="12">
    <location>
        <begin position="115"/>
        <end position="137"/>
    </location>
</feature>
<feature type="transmembrane region" description="Helical" evidence="12">
    <location>
        <begin position="39"/>
        <end position="64"/>
    </location>
</feature>
<keyword evidence="11" id="KW-0997">Cell inner membrane</keyword>
<keyword evidence="8 12" id="KW-1133">Transmembrane helix</keyword>
<evidence type="ECO:0000313" key="13">
    <source>
        <dbReference type="EMBL" id="CNH73411.1"/>
    </source>
</evidence>
<evidence type="ECO:0000256" key="6">
    <source>
        <dbReference type="ARBA" id="ARBA00022692"/>
    </source>
</evidence>
<dbReference type="PANTHER" id="PTHR13285">
    <property type="entry name" value="ACYLTRANSFERASE"/>
    <property type="match status" value="1"/>
</dbReference>
<dbReference type="STRING" id="1288385.ERS137968_03142"/>
<gene>
    <name evidence="13" type="primary">dltB</name>
    <name evidence="13" type="ORF">ERS008529_01988</name>
    <name evidence="14" type="ORF">ERS137968_03142</name>
</gene>
<comment type="pathway">
    <text evidence="2 11">Glycan biosynthesis; alginate biosynthesis.</text>
</comment>
<dbReference type="Pfam" id="PF03062">
    <property type="entry name" value="MBOAT"/>
    <property type="match status" value="1"/>
</dbReference>
<accession>A0A0T9PMU4</accession>
<dbReference type="EMBL" id="CQAZ01000015">
    <property type="protein sequence ID" value="CNH73411.1"/>
    <property type="molecule type" value="Genomic_DNA"/>
</dbReference>
<dbReference type="Proteomes" id="UP000044625">
    <property type="component" value="Unassembled WGS sequence"/>
</dbReference>
<keyword evidence="10 11" id="KW-0012">Acyltransferase</keyword>
<evidence type="ECO:0000313" key="14">
    <source>
        <dbReference type="EMBL" id="CRY68044.1"/>
    </source>
</evidence>
<proteinExistence type="inferred from homology"/>
<organism evidence="13 16">
    <name type="scientific">Yersinia pekkanenii</name>
    <dbReference type="NCBI Taxonomy" id="1288385"/>
    <lineage>
        <taxon>Bacteria</taxon>
        <taxon>Pseudomonadati</taxon>
        <taxon>Pseudomonadota</taxon>
        <taxon>Gammaproteobacteria</taxon>
        <taxon>Enterobacterales</taxon>
        <taxon>Yersiniaceae</taxon>
        <taxon>Yersinia</taxon>
    </lineage>
</organism>
<keyword evidence="9 11" id="KW-0472">Membrane</keyword>
<dbReference type="OrthoDB" id="139172at2"/>
<keyword evidence="6 11" id="KW-0812">Transmembrane</keyword>
<sequence length="467" mass="53052">MAILFSIEFFLVFLIFFILYWLMSPWAKIQNIMLLLAGYYFVFLTSSLSLFVLLSWSLCVYLLVAMSTHERFKNKITLTLGVMVFAYFMVFKYYLPVSEWVQASLGAHRINLSLPMLNILLPLGLSFYLFNSVSLVLSVARGEISRPGLLSLLLYINFIPTLIAGPVNRAAALMPQIEAGSRTILDFKRAFYLIALALVKLFLLSSWLNETFVAPVFSLPDGQSGWDSIIAVYGWAWNIYFNFSGYTDLVTGIALLLGFRIAKNFAHPYLADTLKNFWRDWHISLSTFIRDYIYFPLGGSRKGYCRTQVNVMIAMVLSGIWHGAGLNFLLWGAIHGAGLVIYNLWHDRVSGPRKRHMPAILARLLTFHFVCFAWIFFRANNFDDAMIIISNISQFELASLTDQQRWTIGGFILVLIAYPELVNLRNRVAAALLGIKWYGLPLVIVPVLVLAFFFAPSGVPGFIYANF</sequence>
<feature type="transmembrane region" description="Helical" evidence="12">
    <location>
        <begin position="190"/>
        <end position="208"/>
    </location>
</feature>
<dbReference type="GO" id="GO:0016746">
    <property type="term" value="F:acyltransferase activity"/>
    <property type="evidence" value="ECO:0007669"/>
    <property type="project" value="UniProtKB-KW"/>
</dbReference>
<keyword evidence="7 11" id="KW-0016">Alginate biosynthesis</keyword>
<dbReference type="InterPro" id="IPR051085">
    <property type="entry name" value="MB_O-acyltransferase"/>
</dbReference>
<dbReference type="RefSeq" id="WP_049612757.1">
    <property type="nucleotide sequence ID" value="NZ_CAWMMU010000017.1"/>
</dbReference>
<feature type="transmembrane region" description="Helical" evidence="12">
    <location>
        <begin position="7"/>
        <end position="27"/>
    </location>
</feature>
<feature type="transmembrane region" description="Helical" evidence="12">
    <location>
        <begin position="406"/>
        <end position="425"/>
    </location>
</feature>
<feature type="transmembrane region" description="Helical" evidence="12">
    <location>
        <begin position="149"/>
        <end position="170"/>
    </location>
</feature>
<evidence type="ECO:0000313" key="16">
    <source>
        <dbReference type="Proteomes" id="UP000045840"/>
    </source>
</evidence>